<dbReference type="GO" id="GO:0016758">
    <property type="term" value="F:hexosyltransferase activity"/>
    <property type="evidence" value="ECO:0007669"/>
    <property type="project" value="InterPro"/>
</dbReference>
<evidence type="ECO:0000256" key="3">
    <source>
        <dbReference type="ARBA" id="ARBA00022676"/>
    </source>
</evidence>
<proteinExistence type="inferred from homology"/>
<dbReference type="KEGG" id="aplc:110975989"/>
<gene>
    <name evidence="14" type="primary">LOC110975989</name>
</gene>
<dbReference type="AlphaFoldDB" id="A0A8B7XUQ6"/>
<evidence type="ECO:0000256" key="2">
    <source>
        <dbReference type="ARBA" id="ARBA00008661"/>
    </source>
</evidence>
<keyword evidence="9" id="KW-0472">Membrane</keyword>
<dbReference type="EC" id="2.4.1.-" evidence="11"/>
<evidence type="ECO:0000256" key="9">
    <source>
        <dbReference type="ARBA" id="ARBA00023136"/>
    </source>
</evidence>
<organism evidence="13 14">
    <name type="scientific">Acanthaster planci</name>
    <name type="common">Crown-of-thorns starfish</name>
    <dbReference type="NCBI Taxonomy" id="133434"/>
    <lineage>
        <taxon>Eukaryota</taxon>
        <taxon>Metazoa</taxon>
        <taxon>Echinodermata</taxon>
        <taxon>Eleutherozoa</taxon>
        <taxon>Asterozoa</taxon>
        <taxon>Asteroidea</taxon>
        <taxon>Valvatacea</taxon>
        <taxon>Valvatida</taxon>
        <taxon>Acanthasteridae</taxon>
        <taxon>Acanthaster</taxon>
    </lineage>
</organism>
<dbReference type="GeneID" id="110975989"/>
<evidence type="ECO:0000313" key="13">
    <source>
        <dbReference type="Proteomes" id="UP000694845"/>
    </source>
</evidence>
<dbReference type="GO" id="GO:0006493">
    <property type="term" value="P:protein O-linked glycosylation"/>
    <property type="evidence" value="ECO:0007669"/>
    <property type="project" value="TreeGrafter"/>
</dbReference>
<dbReference type="RefSeq" id="XP_022084579.1">
    <property type="nucleotide sequence ID" value="XM_022228887.1"/>
</dbReference>
<evidence type="ECO:0000313" key="14">
    <source>
        <dbReference type="RefSeq" id="XP_022084579.1"/>
    </source>
</evidence>
<name>A0A8B7XUQ6_ACAPL</name>
<protein>
    <recommendedName>
        <fullName evidence="11">Hexosyltransferase</fullName>
        <ecNumber evidence="11">2.4.1.-</ecNumber>
    </recommendedName>
</protein>
<dbReference type="OrthoDB" id="2139606at2759"/>
<dbReference type="Pfam" id="PF01762">
    <property type="entry name" value="Galactosyl_T"/>
    <property type="match status" value="1"/>
</dbReference>
<accession>A0A8B7XUQ6</accession>
<evidence type="ECO:0000256" key="1">
    <source>
        <dbReference type="ARBA" id="ARBA00004323"/>
    </source>
</evidence>
<evidence type="ECO:0000256" key="10">
    <source>
        <dbReference type="ARBA" id="ARBA00023180"/>
    </source>
</evidence>
<feature type="compositionally biased region" description="Basic and acidic residues" evidence="12">
    <location>
        <begin position="27"/>
        <end position="38"/>
    </location>
</feature>
<evidence type="ECO:0000256" key="4">
    <source>
        <dbReference type="ARBA" id="ARBA00022679"/>
    </source>
</evidence>
<dbReference type="PANTHER" id="PTHR11214">
    <property type="entry name" value="BETA-1,3-N-ACETYLGLUCOSAMINYLTRANSFERASE"/>
    <property type="match status" value="1"/>
</dbReference>
<keyword evidence="3 11" id="KW-0328">Glycosyltransferase</keyword>
<dbReference type="Proteomes" id="UP000694845">
    <property type="component" value="Unplaced"/>
</dbReference>
<reference evidence="14" key="1">
    <citation type="submission" date="2025-08" db="UniProtKB">
        <authorList>
            <consortium name="RefSeq"/>
        </authorList>
    </citation>
    <scope>IDENTIFICATION</scope>
</reference>
<keyword evidence="6" id="KW-0735">Signal-anchor</keyword>
<feature type="compositionally biased region" description="Polar residues" evidence="12">
    <location>
        <begin position="1"/>
        <end position="26"/>
    </location>
</feature>
<keyword evidence="4" id="KW-0808">Transferase</keyword>
<comment type="subcellular location">
    <subcellularLocation>
        <location evidence="1 11">Golgi apparatus membrane</location>
        <topology evidence="1 11">Single-pass type II membrane protein</topology>
    </subcellularLocation>
</comment>
<evidence type="ECO:0000256" key="12">
    <source>
        <dbReference type="SAM" id="MobiDB-lite"/>
    </source>
</evidence>
<dbReference type="Gene3D" id="3.90.550.50">
    <property type="match status" value="1"/>
</dbReference>
<keyword evidence="10" id="KW-0325">Glycoprotein</keyword>
<evidence type="ECO:0000256" key="11">
    <source>
        <dbReference type="RuleBase" id="RU363063"/>
    </source>
</evidence>
<evidence type="ECO:0000256" key="7">
    <source>
        <dbReference type="ARBA" id="ARBA00022989"/>
    </source>
</evidence>
<sequence>MATTETIPDSQNRQSGLKRSMSLVNSRSERGLKDDTRVHATTTSSDEYEHRVCAQRFEWNVSERGQKSSSLTIVPQIEPCCFARQGSIFLLILVTSSPRQFKIRNAIRETWASVSRVAGVSVRRVLTRFLLGRADPILERTQSWIEAENEQHGDILQGDFDDVYRNLTLKTIAGIEWAGRQCPAAAYVMKTDSDVFVNVDGIVRYLSNSSEQQHVTPFAVGDVAKGAKPIRNDVLKWYTSESEYPQLTYPPFMKGPGYIVSSEVVRLLIESFPRTPLFVWEDVYVGMCLKKLGIAPTADKRFETYAVDVVNGCSISRRFLIHGVKYYKMRSLWRMHTEAIKSNRCETKNT</sequence>
<dbReference type="FunFam" id="3.90.550.50:FF:000001">
    <property type="entry name" value="Hexosyltransferase"/>
    <property type="match status" value="1"/>
</dbReference>
<dbReference type="GO" id="GO:0000139">
    <property type="term" value="C:Golgi membrane"/>
    <property type="evidence" value="ECO:0007669"/>
    <property type="project" value="UniProtKB-SubCell"/>
</dbReference>
<keyword evidence="13" id="KW-1185">Reference proteome</keyword>
<dbReference type="PANTHER" id="PTHR11214:SF314">
    <property type="entry name" value="HEXOSYLTRANSFERASE"/>
    <property type="match status" value="1"/>
</dbReference>
<comment type="similarity">
    <text evidence="2 11">Belongs to the glycosyltransferase 31 family.</text>
</comment>
<keyword evidence="8 11" id="KW-0333">Golgi apparatus</keyword>
<keyword evidence="5" id="KW-0812">Transmembrane</keyword>
<feature type="region of interest" description="Disordered" evidence="12">
    <location>
        <begin position="1"/>
        <end position="45"/>
    </location>
</feature>
<dbReference type="InterPro" id="IPR002659">
    <property type="entry name" value="Glyco_trans_31"/>
</dbReference>
<evidence type="ECO:0000256" key="8">
    <source>
        <dbReference type="ARBA" id="ARBA00023034"/>
    </source>
</evidence>
<keyword evidence="7" id="KW-1133">Transmembrane helix</keyword>
<evidence type="ECO:0000256" key="5">
    <source>
        <dbReference type="ARBA" id="ARBA00022692"/>
    </source>
</evidence>
<dbReference type="OMA" id="RCETKNT"/>
<evidence type="ECO:0000256" key="6">
    <source>
        <dbReference type="ARBA" id="ARBA00022968"/>
    </source>
</evidence>